<dbReference type="Pfam" id="PF17802">
    <property type="entry name" value="SpaA"/>
    <property type="match status" value="1"/>
</dbReference>
<reference evidence="2 3" key="1">
    <citation type="submission" date="2014-06" db="EMBL/GenBank/DDBJ databases">
        <title>Draft genome sequence of Bacillus gaemokensis JCM 15801 (MCCC 1A00707).</title>
        <authorList>
            <person name="Lai Q."/>
            <person name="Liu Y."/>
            <person name="Shao Z."/>
        </authorList>
    </citation>
    <scope>NUCLEOTIDE SEQUENCE [LARGE SCALE GENOMIC DNA]</scope>
    <source>
        <strain evidence="2 3">JCM 15801</strain>
    </source>
</reference>
<proteinExistence type="predicted"/>
<feature type="domain" description="SpaA-like prealbumin fold" evidence="1">
    <location>
        <begin position="15"/>
        <end position="61"/>
    </location>
</feature>
<dbReference type="InterPro" id="IPR013783">
    <property type="entry name" value="Ig-like_fold"/>
</dbReference>
<sequence>MKNTEDRKRKLLKGFGIVTTDENGKAISDQLLIGYYTLKEIQAPEGYMLLRDPIEVHLTSITSIQKIRVNG</sequence>
<dbReference type="eggNOG" id="COG4932">
    <property type="taxonomic scope" value="Bacteria"/>
</dbReference>
<protein>
    <recommendedName>
        <fullName evidence="1">SpaA-like prealbumin fold domain-containing protein</fullName>
    </recommendedName>
</protein>
<dbReference type="Proteomes" id="UP000027778">
    <property type="component" value="Unassembled WGS sequence"/>
</dbReference>
<keyword evidence="3" id="KW-1185">Reference proteome</keyword>
<dbReference type="Gene3D" id="2.60.40.10">
    <property type="entry name" value="Immunoglobulins"/>
    <property type="match status" value="1"/>
</dbReference>
<evidence type="ECO:0000259" key="1">
    <source>
        <dbReference type="Pfam" id="PF17802"/>
    </source>
</evidence>
<dbReference type="EMBL" id="JOTM01000005">
    <property type="protein sequence ID" value="KEK24689.1"/>
    <property type="molecule type" value="Genomic_DNA"/>
</dbReference>
<name>A0A073KBM9_9BACI</name>
<dbReference type="SUPFAM" id="SSF49478">
    <property type="entry name" value="Cna protein B-type domain"/>
    <property type="match status" value="1"/>
</dbReference>
<evidence type="ECO:0000313" key="2">
    <source>
        <dbReference type="EMBL" id="KEK24689.1"/>
    </source>
</evidence>
<comment type="caution">
    <text evidence="2">The sequence shown here is derived from an EMBL/GenBank/DDBJ whole genome shotgun (WGS) entry which is preliminary data.</text>
</comment>
<dbReference type="AlphaFoldDB" id="A0A073KBM9"/>
<organism evidence="2 3">
    <name type="scientific">Bacillus gaemokensis</name>
    <dbReference type="NCBI Taxonomy" id="574375"/>
    <lineage>
        <taxon>Bacteria</taxon>
        <taxon>Bacillati</taxon>
        <taxon>Bacillota</taxon>
        <taxon>Bacilli</taxon>
        <taxon>Bacillales</taxon>
        <taxon>Bacillaceae</taxon>
        <taxon>Bacillus</taxon>
        <taxon>Bacillus cereus group</taxon>
    </lineage>
</organism>
<dbReference type="InterPro" id="IPR041033">
    <property type="entry name" value="SpaA_PFL_dom_1"/>
</dbReference>
<accession>A0A073KBM9</accession>
<evidence type="ECO:0000313" key="3">
    <source>
        <dbReference type="Proteomes" id="UP000027778"/>
    </source>
</evidence>
<gene>
    <name evidence="2" type="ORF">BAGA_23780</name>
</gene>